<accession>A0A392UMD4</accession>
<reference evidence="1 2" key="1">
    <citation type="journal article" date="2018" name="Front. Plant Sci.">
        <title>Red Clover (Trifolium pratense) and Zigzag Clover (T. medium) - A Picture of Genomic Similarities and Differences.</title>
        <authorList>
            <person name="Dluhosova J."/>
            <person name="Istvanek J."/>
            <person name="Nedelnik J."/>
            <person name="Repkova J."/>
        </authorList>
    </citation>
    <scope>NUCLEOTIDE SEQUENCE [LARGE SCALE GENOMIC DNA]</scope>
    <source>
        <strain evidence="2">cv. 10/8</strain>
        <tissue evidence="1">Leaf</tissue>
    </source>
</reference>
<dbReference type="Proteomes" id="UP000265520">
    <property type="component" value="Unassembled WGS sequence"/>
</dbReference>
<sequence length="40" mass="4424">MGVGSEQDHWIVISSRIVGSSYRAGALARYAEQKRIWASS</sequence>
<dbReference type="EMBL" id="LXQA010841809">
    <property type="protein sequence ID" value="MCI73586.1"/>
    <property type="molecule type" value="Genomic_DNA"/>
</dbReference>
<protein>
    <submittedName>
        <fullName evidence="1">Uncharacterized protein</fullName>
    </submittedName>
</protein>
<name>A0A392UMD4_9FABA</name>
<keyword evidence="2" id="KW-1185">Reference proteome</keyword>
<evidence type="ECO:0000313" key="2">
    <source>
        <dbReference type="Proteomes" id="UP000265520"/>
    </source>
</evidence>
<organism evidence="1 2">
    <name type="scientific">Trifolium medium</name>
    <dbReference type="NCBI Taxonomy" id="97028"/>
    <lineage>
        <taxon>Eukaryota</taxon>
        <taxon>Viridiplantae</taxon>
        <taxon>Streptophyta</taxon>
        <taxon>Embryophyta</taxon>
        <taxon>Tracheophyta</taxon>
        <taxon>Spermatophyta</taxon>
        <taxon>Magnoliopsida</taxon>
        <taxon>eudicotyledons</taxon>
        <taxon>Gunneridae</taxon>
        <taxon>Pentapetalae</taxon>
        <taxon>rosids</taxon>
        <taxon>fabids</taxon>
        <taxon>Fabales</taxon>
        <taxon>Fabaceae</taxon>
        <taxon>Papilionoideae</taxon>
        <taxon>50 kb inversion clade</taxon>
        <taxon>NPAAA clade</taxon>
        <taxon>Hologalegina</taxon>
        <taxon>IRL clade</taxon>
        <taxon>Trifolieae</taxon>
        <taxon>Trifolium</taxon>
    </lineage>
</organism>
<comment type="caution">
    <text evidence="1">The sequence shown here is derived from an EMBL/GenBank/DDBJ whole genome shotgun (WGS) entry which is preliminary data.</text>
</comment>
<proteinExistence type="predicted"/>
<feature type="non-terminal residue" evidence="1">
    <location>
        <position position="40"/>
    </location>
</feature>
<evidence type="ECO:0000313" key="1">
    <source>
        <dbReference type="EMBL" id="MCI73586.1"/>
    </source>
</evidence>
<dbReference type="AlphaFoldDB" id="A0A392UMD4"/>